<evidence type="ECO:0000313" key="1">
    <source>
        <dbReference type="EMBL" id="AZV78789.1"/>
    </source>
</evidence>
<gene>
    <name evidence="1" type="ORF">EBB79_13525</name>
</gene>
<dbReference type="Proteomes" id="UP000283063">
    <property type="component" value="Chromosome"/>
</dbReference>
<keyword evidence="2" id="KW-1185">Reference proteome</keyword>
<dbReference type="Pfam" id="PF12974">
    <property type="entry name" value="Phosphonate-bd"/>
    <property type="match status" value="1"/>
</dbReference>
<dbReference type="EMBL" id="CP033219">
    <property type="protein sequence ID" value="AZV78789.1"/>
    <property type="molecule type" value="Genomic_DNA"/>
</dbReference>
<dbReference type="OrthoDB" id="7353682at2"/>
<dbReference type="RefSeq" id="WP_127749339.1">
    <property type="nucleotide sequence ID" value="NZ_CP033219.1"/>
</dbReference>
<dbReference type="SUPFAM" id="SSF53850">
    <property type="entry name" value="Periplasmic binding protein-like II"/>
    <property type="match status" value="1"/>
</dbReference>
<evidence type="ECO:0008006" key="3">
    <source>
        <dbReference type="Google" id="ProtNLM"/>
    </source>
</evidence>
<protein>
    <recommendedName>
        <fullName evidence="3">Phosphate ABC transporter substrate-binding protein</fullName>
    </recommendedName>
</protein>
<accession>A0A3T0N482</accession>
<name>A0A3T0N482_9RHOB</name>
<dbReference type="PANTHER" id="PTHR35841:SF1">
    <property type="entry name" value="PHOSPHONATES-BINDING PERIPLASMIC PROTEIN"/>
    <property type="match status" value="1"/>
</dbReference>
<evidence type="ECO:0000313" key="2">
    <source>
        <dbReference type="Proteomes" id="UP000283063"/>
    </source>
</evidence>
<sequence length="256" mass="27891">MIAHLGMYDRPETAAANDAFWSAIQAQLGNGPDSLTRGVDFWEIWRSPDLLLSQTCGMPYRTRLYSEVQLVGSPDYGLPGCPPGYYNSVIVAHKTRQGAALAEFDGQRFAYNEALSQSGWSAPITHLRARHLMPGDLLESGSHQDSALAVAEGRADFASLDSLTWELIQKYDGFATDLVVIDRTDPTPVLPYITAMGRDAKPLFMAIKTAISDLSQDHRDTLHLKGLLAIPAADYLAVPTPLGPALMVHQGRDPGL</sequence>
<dbReference type="Gene3D" id="3.40.190.10">
    <property type="entry name" value="Periplasmic binding protein-like II"/>
    <property type="match status" value="1"/>
</dbReference>
<proteinExistence type="predicted"/>
<dbReference type="AlphaFoldDB" id="A0A3T0N482"/>
<dbReference type="PANTHER" id="PTHR35841">
    <property type="entry name" value="PHOSPHONATES-BINDING PERIPLASMIC PROTEIN"/>
    <property type="match status" value="1"/>
</dbReference>
<organism evidence="1 2">
    <name type="scientific">Parasedimentitalea marina</name>
    <dbReference type="NCBI Taxonomy" id="2483033"/>
    <lineage>
        <taxon>Bacteria</taxon>
        <taxon>Pseudomonadati</taxon>
        <taxon>Pseudomonadota</taxon>
        <taxon>Alphaproteobacteria</taxon>
        <taxon>Rhodobacterales</taxon>
        <taxon>Paracoccaceae</taxon>
        <taxon>Parasedimentitalea</taxon>
    </lineage>
</organism>
<dbReference type="KEGG" id="sedi:EBB79_13525"/>
<reference evidence="1 2" key="1">
    <citation type="submission" date="2018-10" db="EMBL/GenBank/DDBJ databases">
        <title>Parasedimentitalea marina sp. nov., a psychrophilic bacterium isolated from deep seawater of the New Britain Trench.</title>
        <authorList>
            <person name="Cao J."/>
        </authorList>
    </citation>
    <scope>NUCLEOTIDE SEQUENCE [LARGE SCALE GENOMIC DNA]</scope>
    <source>
        <strain evidence="1 2">W43</strain>
    </source>
</reference>